<dbReference type="GeneID" id="70249701"/>
<dbReference type="GO" id="GO:0050660">
    <property type="term" value="F:flavin adenine dinucleotide binding"/>
    <property type="evidence" value="ECO:0007669"/>
    <property type="project" value="InterPro"/>
</dbReference>
<dbReference type="AlphaFoldDB" id="A0AAD4KNE0"/>
<comment type="caution">
    <text evidence="6">The sequence shown here is derived from an EMBL/GenBank/DDBJ whole genome shotgun (WGS) entry which is preliminary data.</text>
</comment>
<keyword evidence="3" id="KW-0285">Flavoprotein</keyword>
<evidence type="ECO:0000256" key="3">
    <source>
        <dbReference type="ARBA" id="ARBA00022630"/>
    </source>
</evidence>
<evidence type="ECO:0000313" key="6">
    <source>
        <dbReference type="EMBL" id="KAH8695551.1"/>
    </source>
</evidence>
<accession>A0AAD4KNE0</accession>
<keyword evidence="7" id="KW-1185">Reference proteome</keyword>
<dbReference type="EMBL" id="JAJTJA010000008">
    <property type="protein sequence ID" value="KAH8695551.1"/>
    <property type="molecule type" value="Genomic_DNA"/>
</dbReference>
<evidence type="ECO:0000313" key="7">
    <source>
        <dbReference type="Proteomes" id="UP001201262"/>
    </source>
</evidence>
<gene>
    <name evidence="6" type="ORF">BGW36DRAFT_418250</name>
</gene>
<name>A0AAD4KNE0_9EURO</name>
<evidence type="ECO:0000256" key="4">
    <source>
        <dbReference type="ARBA" id="ARBA00022827"/>
    </source>
</evidence>
<dbReference type="GO" id="GO:0004499">
    <property type="term" value="F:N,N-dimethylaniline monooxygenase activity"/>
    <property type="evidence" value="ECO:0007669"/>
    <property type="project" value="InterPro"/>
</dbReference>
<dbReference type="GO" id="GO:0050661">
    <property type="term" value="F:NADP binding"/>
    <property type="evidence" value="ECO:0007669"/>
    <property type="project" value="InterPro"/>
</dbReference>
<evidence type="ECO:0000256" key="2">
    <source>
        <dbReference type="ARBA" id="ARBA00010139"/>
    </source>
</evidence>
<dbReference type="Proteomes" id="UP001201262">
    <property type="component" value="Unassembled WGS sequence"/>
</dbReference>
<dbReference type="PANTHER" id="PTHR42877:SF8">
    <property type="entry name" value="MONOOXYGENASE"/>
    <property type="match status" value="1"/>
</dbReference>
<reference evidence="6" key="1">
    <citation type="submission" date="2021-12" db="EMBL/GenBank/DDBJ databases">
        <title>Convergent genome expansion in fungi linked to evolution of root-endophyte symbiosis.</title>
        <authorList>
            <consortium name="DOE Joint Genome Institute"/>
            <person name="Ke Y.-H."/>
            <person name="Bonito G."/>
            <person name="Liao H.-L."/>
            <person name="Looney B."/>
            <person name="Rojas-Flechas A."/>
            <person name="Nash J."/>
            <person name="Hameed K."/>
            <person name="Schadt C."/>
            <person name="Martin F."/>
            <person name="Crous P.W."/>
            <person name="Miettinen O."/>
            <person name="Magnuson J.K."/>
            <person name="Labbe J."/>
            <person name="Jacobson D."/>
            <person name="Doktycz M.J."/>
            <person name="Veneault-Fourrey C."/>
            <person name="Kuo A."/>
            <person name="Mondo S."/>
            <person name="Calhoun S."/>
            <person name="Riley R."/>
            <person name="Ohm R."/>
            <person name="LaButti K."/>
            <person name="Andreopoulos B."/>
            <person name="Pangilinan J."/>
            <person name="Nolan M."/>
            <person name="Tritt A."/>
            <person name="Clum A."/>
            <person name="Lipzen A."/>
            <person name="Daum C."/>
            <person name="Barry K."/>
            <person name="Grigoriev I.V."/>
            <person name="Vilgalys R."/>
        </authorList>
    </citation>
    <scope>NUCLEOTIDE SEQUENCE</scope>
    <source>
        <strain evidence="6">PMI_201</strain>
    </source>
</reference>
<protein>
    <recommendedName>
        <fullName evidence="8">Sterigmatocystin biosynthesis monooxygenase stcW</fullName>
    </recommendedName>
</protein>
<sequence length="604" mass="68573">MAPSLVSSDPITSSESTVKTLNGNKQHVHGHALDPNYTIIENPIGTRRPVRIICLGAGYSGLMMGILFNERLKHQNTEFVIYERNDDLGGTWLENRYPGCKCDIPAHNYAFSFAPNSGWPNYYATSEQIHSYMKDVAKQYQVEQYIRYKHSVKGAQWREEKGKWDIEIGKDDGSSFIDECDVFVNASGVLNNWQWPSIEGLNKFQGKLIHSARWDQSYDFTGKRVACIGIGSSAIQIVPQLSKVVQSMDCYVRSQTWISPAPGINEPTANDPDMDEEYNFSQKALELFKDPEYLRAYRSALMDRRLANYNRSLADSEGQKEAQELFRQSMTARLGNSDKGKKAAELLMPSFPLGCRRLTPGPGFLEAIVQDNVEMRWDDIDVITERGIKTRSGSELEYDVIVCATGFDTTFKPAFPLVGRNGINMAEKWEVDQPKAYFSTCVPDFPNYFCFVGPNAPLANGSLILGIQAVAVYIYKWIDKMQTESIRSFEVRNDVNEEYNQHVQKYLERTVWTGGCRSWYKRGTVDGPVIAIYGGTIIHMLEAMKNPRWEDFSMDWTEEAKSNRFAYLGNGFTLRETKGGSIGATQTVDFDRFWDLCVLPQIHD</sequence>
<dbReference type="SUPFAM" id="SSF51905">
    <property type="entry name" value="FAD/NAD(P)-binding domain"/>
    <property type="match status" value="3"/>
</dbReference>
<evidence type="ECO:0008006" key="8">
    <source>
        <dbReference type="Google" id="ProtNLM"/>
    </source>
</evidence>
<proteinExistence type="inferred from homology"/>
<keyword evidence="5" id="KW-0560">Oxidoreductase</keyword>
<evidence type="ECO:0000256" key="1">
    <source>
        <dbReference type="ARBA" id="ARBA00001974"/>
    </source>
</evidence>
<comment type="cofactor">
    <cofactor evidence="1">
        <name>FAD</name>
        <dbReference type="ChEBI" id="CHEBI:57692"/>
    </cofactor>
</comment>
<dbReference type="InterPro" id="IPR051209">
    <property type="entry name" value="FAD-bind_Monooxygenase_sf"/>
</dbReference>
<dbReference type="InterPro" id="IPR036188">
    <property type="entry name" value="FAD/NAD-bd_sf"/>
</dbReference>
<evidence type="ECO:0000256" key="5">
    <source>
        <dbReference type="ARBA" id="ARBA00023002"/>
    </source>
</evidence>
<dbReference type="RefSeq" id="XP_046070693.1">
    <property type="nucleotide sequence ID" value="XM_046219414.1"/>
</dbReference>
<dbReference type="PANTHER" id="PTHR42877">
    <property type="entry name" value="L-ORNITHINE N(5)-MONOOXYGENASE-RELATED"/>
    <property type="match status" value="1"/>
</dbReference>
<dbReference type="InterPro" id="IPR020946">
    <property type="entry name" value="Flavin_mOase-like"/>
</dbReference>
<organism evidence="6 7">
    <name type="scientific">Talaromyces proteolyticus</name>
    <dbReference type="NCBI Taxonomy" id="1131652"/>
    <lineage>
        <taxon>Eukaryota</taxon>
        <taxon>Fungi</taxon>
        <taxon>Dikarya</taxon>
        <taxon>Ascomycota</taxon>
        <taxon>Pezizomycotina</taxon>
        <taxon>Eurotiomycetes</taxon>
        <taxon>Eurotiomycetidae</taxon>
        <taxon>Eurotiales</taxon>
        <taxon>Trichocomaceae</taxon>
        <taxon>Talaromyces</taxon>
        <taxon>Talaromyces sect. Bacilispori</taxon>
    </lineage>
</organism>
<dbReference type="Gene3D" id="3.50.50.60">
    <property type="entry name" value="FAD/NAD(P)-binding domain"/>
    <property type="match status" value="2"/>
</dbReference>
<dbReference type="Pfam" id="PF00743">
    <property type="entry name" value="FMO-like"/>
    <property type="match status" value="1"/>
</dbReference>
<keyword evidence="4" id="KW-0274">FAD</keyword>
<comment type="similarity">
    <text evidence="2">Belongs to the FAD-binding monooxygenase family.</text>
</comment>